<keyword evidence="1" id="KW-0813">Transport</keyword>
<dbReference type="AlphaFoldDB" id="A0A0R0H8K0"/>
<dbReference type="Pfam" id="PF02298">
    <property type="entry name" value="Cu_bind_like"/>
    <property type="match status" value="1"/>
</dbReference>
<organism evidence="9">
    <name type="scientific">Glycine max</name>
    <name type="common">Soybean</name>
    <name type="synonym">Glycine hispida</name>
    <dbReference type="NCBI Taxonomy" id="3847"/>
    <lineage>
        <taxon>Eukaryota</taxon>
        <taxon>Viridiplantae</taxon>
        <taxon>Streptophyta</taxon>
        <taxon>Embryophyta</taxon>
        <taxon>Tracheophyta</taxon>
        <taxon>Spermatophyta</taxon>
        <taxon>Magnoliopsida</taxon>
        <taxon>eudicotyledons</taxon>
        <taxon>Gunneridae</taxon>
        <taxon>Pentapetalae</taxon>
        <taxon>rosids</taxon>
        <taxon>fabids</taxon>
        <taxon>Fabales</taxon>
        <taxon>Fabaceae</taxon>
        <taxon>Papilionoideae</taxon>
        <taxon>50 kb inversion clade</taxon>
        <taxon>NPAAA clade</taxon>
        <taxon>indigoferoid/millettioid clade</taxon>
        <taxon>Phaseoleae</taxon>
        <taxon>Glycine</taxon>
        <taxon>Glycine subgen. Soja</taxon>
    </lineage>
</organism>
<dbReference type="GO" id="GO:0046872">
    <property type="term" value="F:metal ion binding"/>
    <property type="evidence" value="ECO:0007669"/>
    <property type="project" value="UniProtKB-KW"/>
</dbReference>
<dbReference type="PANTHER" id="PTHR33021:SF492">
    <property type="entry name" value="UCLACYANIN 1"/>
    <property type="match status" value="1"/>
</dbReference>
<dbReference type="EMBL" id="CM000846">
    <property type="protein sequence ID" value="KRH22511.1"/>
    <property type="molecule type" value="Genomic_DNA"/>
</dbReference>
<feature type="transmembrane region" description="Helical" evidence="7">
    <location>
        <begin position="218"/>
        <end position="234"/>
    </location>
</feature>
<evidence type="ECO:0000256" key="4">
    <source>
        <dbReference type="ARBA" id="ARBA00023008"/>
    </source>
</evidence>
<evidence type="ECO:0000256" key="1">
    <source>
        <dbReference type="ARBA" id="ARBA00022448"/>
    </source>
</evidence>
<keyword evidence="7" id="KW-0812">Transmembrane</keyword>
<reference evidence="10" key="2">
    <citation type="submission" date="2018-02" db="UniProtKB">
        <authorList>
            <consortium name="EnsemblPlants"/>
        </authorList>
    </citation>
    <scope>IDENTIFICATION</scope>
    <source>
        <strain evidence="10">Williams 82</strain>
    </source>
</reference>
<protein>
    <recommendedName>
        <fullName evidence="8">Phytocyanin domain-containing protein</fullName>
    </recommendedName>
</protein>
<reference evidence="9 10" key="1">
    <citation type="journal article" date="2010" name="Nature">
        <title>Genome sequence of the palaeopolyploid soybean.</title>
        <authorList>
            <person name="Schmutz J."/>
            <person name="Cannon S.B."/>
            <person name="Schlueter J."/>
            <person name="Ma J."/>
            <person name="Mitros T."/>
            <person name="Nelson W."/>
            <person name="Hyten D.L."/>
            <person name="Song Q."/>
            <person name="Thelen J.J."/>
            <person name="Cheng J."/>
            <person name="Xu D."/>
            <person name="Hellsten U."/>
            <person name="May G.D."/>
            <person name="Yu Y."/>
            <person name="Sakurai T."/>
            <person name="Umezawa T."/>
            <person name="Bhattacharyya M.K."/>
            <person name="Sandhu D."/>
            <person name="Valliyodan B."/>
            <person name="Lindquist E."/>
            <person name="Peto M."/>
            <person name="Grant D."/>
            <person name="Shu S."/>
            <person name="Goodstein D."/>
            <person name="Barry K."/>
            <person name="Futrell-Griggs M."/>
            <person name="Abernathy B."/>
            <person name="Du J."/>
            <person name="Tian Z."/>
            <person name="Zhu L."/>
            <person name="Gill N."/>
            <person name="Joshi T."/>
            <person name="Libault M."/>
            <person name="Sethuraman A."/>
            <person name="Zhang X.-C."/>
            <person name="Shinozaki K."/>
            <person name="Nguyen H.T."/>
            <person name="Wing R.A."/>
            <person name="Cregan P."/>
            <person name="Specht J."/>
            <person name="Grimwood J."/>
            <person name="Rokhsar D."/>
            <person name="Stacey G."/>
            <person name="Shoemaker R.C."/>
            <person name="Jackson S.A."/>
        </authorList>
    </citation>
    <scope>NUCLEOTIDE SEQUENCE [LARGE SCALE GENOMIC DNA]</scope>
    <source>
        <strain evidence="10">cv. Williams 82</strain>
        <tissue evidence="9">Callus</tissue>
    </source>
</reference>
<evidence type="ECO:0000256" key="6">
    <source>
        <dbReference type="SAM" id="MobiDB-lite"/>
    </source>
</evidence>
<dbReference type="SUPFAM" id="SSF49503">
    <property type="entry name" value="Cupredoxins"/>
    <property type="match status" value="1"/>
</dbReference>
<name>A0A0R0H8K0_SOYBN</name>
<evidence type="ECO:0000259" key="8">
    <source>
        <dbReference type="PROSITE" id="PS51485"/>
    </source>
</evidence>
<evidence type="ECO:0000256" key="7">
    <source>
        <dbReference type="SAM" id="Phobius"/>
    </source>
</evidence>
<proteinExistence type="predicted"/>
<feature type="compositionally biased region" description="Low complexity" evidence="6">
    <location>
        <begin position="148"/>
        <end position="173"/>
    </location>
</feature>
<evidence type="ECO:0000313" key="10">
    <source>
        <dbReference type="EnsemblPlants" id="KRH22511"/>
    </source>
</evidence>
<dbReference type="PROSITE" id="PS51485">
    <property type="entry name" value="PHYTOCYANIN"/>
    <property type="match status" value="1"/>
</dbReference>
<dbReference type="CDD" id="cd04216">
    <property type="entry name" value="Phytocyanin"/>
    <property type="match status" value="1"/>
</dbReference>
<dbReference type="InterPro" id="IPR008972">
    <property type="entry name" value="Cupredoxin"/>
</dbReference>
<dbReference type="STRING" id="3847.A0A0R0H8K0"/>
<accession>A0A0R0H8K0</accession>
<evidence type="ECO:0000313" key="11">
    <source>
        <dbReference type="Proteomes" id="UP000008827"/>
    </source>
</evidence>
<dbReference type="InterPro" id="IPR039391">
    <property type="entry name" value="Phytocyanin-like"/>
</dbReference>
<dbReference type="Proteomes" id="UP000008827">
    <property type="component" value="Chromosome 13"/>
</dbReference>
<dbReference type="ExpressionAtlas" id="A0A0R0H8K0">
    <property type="expression patterns" value="baseline and differential"/>
</dbReference>
<feature type="region of interest" description="Disordered" evidence="6">
    <location>
        <begin position="135"/>
        <end position="173"/>
    </location>
</feature>
<dbReference type="GO" id="GO:0005886">
    <property type="term" value="C:plasma membrane"/>
    <property type="evidence" value="ECO:0000318"/>
    <property type="project" value="GO_Central"/>
</dbReference>
<keyword evidence="5" id="KW-0325">Glycoprotein</keyword>
<evidence type="ECO:0000313" key="9">
    <source>
        <dbReference type="EMBL" id="KRH22511.1"/>
    </source>
</evidence>
<keyword evidence="2" id="KW-0479">Metal-binding</keyword>
<keyword evidence="4" id="KW-0186">Copper</keyword>
<evidence type="ECO:0000256" key="2">
    <source>
        <dbReference type="ARBA" id="ARBA00022723"/>
    </source>
</evidence>
<dbReference type="FunFam" id="2.60.40.420:FF:000003">
    <property type="entry name" value="Blue copper"/>
    <property type="match status" value="1"/>
</dbReference>
<gene>
    <name evidence="10" type="primary">LOC100803681</name>
    <name evidence="9" type="ORF">GLYMA_13G305600</name>
</gene>
<dbReference type="InterPro" id="IPR003245">
    <property type="entry name" value="Phytocyanin_dom"/>
</dbReference>
<dbReference type="EnsemblPlants" id="KRH22511">
    <property type="protein sequence ID" value="KRH22511"/>
    <property type="gene ID" value="GLYMA_13G305600"/>
</dbReference>
<feature type="compositionally biased region" description="Polar residues" evidence="6">
    <location>
        <begin position="135"/>
        <end position="147"/>
    </location>
</feature>
<dbReference type="PANTHER" id="PTHR33021">
    <property type="entry name" value="BLUE COPPER PROTEIN"/>
    <property type="match status" value="1"/>
</dbReference>
<keyword evidence="11" id="KW-1185">Reference proteome</keyword>
<evidence type="ECO:0000256" key="5">
    <source>
        <dbReference type="ARBA" id="ARBA00023180"/>
    </source>
</evidence>
<dbReference type="Gene3D" id="2.60.40.420">
    <property type="entry name" value="Cupredoxins - blue copper proteins"/>
    <property type="match status" value="1"/>
</dbReference>
<sequence>MTEPQLANMGVPEMMFRVSFVAILIKLALATNYIVGGPNGGWDTNSNLQSWASSQIFSVGDSLVFQYPPNHDVVEVTKADYDSCQPTSPIQSYNDGTTTIPLTSLGKRYFICGTIGHCSQGMKVEIDTLASATNSVTPAASPEDSTTSPAESPEVSSASPEESPEDIIPSAPSPLFQAHLESPTFSPVFPSTEFPASASPLAQHSSDLSASSTSKGNLQAYFVVVLSFLIMFITF</sequence>
<dbReference type="Gramene" id="KRH22511">
    <property type="protein sequence ID" value="KRH22511"/>
    <property type="gene ID" value="GLYMA_13G305600"/>
</dbReference>
<dbReference type="GO" id="GO:0009055">
    <property type="term" value="F:electron transfer activity"/>
    <property type="evidence" value="ECO:0007669"/>
    <property type="project" value="InterPro"/>
</dbReference>
<keyword evidence="3" id="KW-0249">Electron transport</keyword>
<dbReference type="OrthoDB" id="687020at2759"/>
<evidence type="ECO:0000256" key="3">
    <source>
        <dbReference type="ARBA" id="ARBA00022982"/>
    </source>
</evidence>
<reference evidence="9" key="3">
    <citation type="submission" date="2018-07" db="EMBL/GenBank/DDBJ databases">
        <title>WGS assembly of Glycine max.</title>
        <authorList>
            <person name="Schmutz J."/>
            <person name="Cannon S."/>
            <person name="Schlueter J."/>
            <person name="Ma J."/>
            <person name="Mitros T."/>
            <person name="Nelson W."/>
            <person name="Hyten D."/>
            <person name="Song Q."/>
            <person name="Thelen J."/>
            <person name="Cheng J."/>
            <person name="Xu D."/>
            <person name="Hellsten U."/>
            <person name="May G."/>
            <person name="Yu Y."/>
            <person name="Sakurai T."/>
            <person name="Umezawa T."/>
            <person name="Bhattacharyya M."/>
            <person name="Sandhu D."/>
            <person name="Valliyodan B."/>
            <person name="Lindquist E."/>
            <person name="Peto M."/>
            <person name="Grant D."/>
            <person name="Shu S."/>
            <person name="Goodstein D."/>
            <person name="Barry K."/>
            <person name="Futrell-Griggs M."/>
            <person name="Abernathy B."/>
            <person name="Du J."/>
            <person name="Tian Z."/>
            <person name="Zhu L."/>
            <person name="Gill N."/>
            <person name="Joshi T."/>
            <person name="Libault M."/>
            <person name="Sethuraman A."/>
            <person name="Zhang X."/>
            <person name="Shinozaki K."/>
            <person name="Nguyen H."/>
            <person name="Wing R."/>
            <person name="Cregan P."/>
            <person name="Specht J."/>
            <person name="Grimwood J."/>
            <person name="Rokhsar D."/>
            <person name="Stacey G."/>
            <person name="Shoemaker R."/>
            <person name="Jackson S."/>
        </authorList>
    </citation>
    <scope>NUCLEOTIDE SEQUENCE</scope>
    <source>
        <tissue evidence="9">Callus</tissue>
    </source>
</reference>
<keyword evidence="7" id="KW-0472">Membrane</keyword>
<feature type="domain" description="Phytocyanin" evidence="8">
    <location>
        <begin position="31"/>
        <end position="130"/>
    </location>
</feature>
<keyword evidence="7" id="KW-1133">Transmembrane helix</keyword>
<dbReference type="SMR" id="A0A0R0H8K0"/>